<dbReference type="RefSeq" id="WP_183600516.1">
    <property type="nucleotide sequence ID" value="NZ_JACHXK010000005.1"/>
</dbReference>
<proteinExistence type="inferred from homology"/>
<comment type="caution">
    <text evidence="4">The sequence shown here is derived from an EMBL/GenBank/DDBJ whole genome shotgun (WGS) entry which is preliminary data.</text>
</comment>
<evidence type="ECO:0000313" key="4">
    <source>
        <dbReference type="EMBL" id="MBB3110608.1"/>
    </source>
</evidence>
<gene>
    <name evidence="4" type="ORF">FHS18_002675</name>
</gene>
<dbReference type="Gene3D" id="1.20.120.450">
    <property type="entry name" value="dinb family like domain"/>
    <property type="match status" value="1"/>
</dbReference>
<evidence type="ECO:0000256" key="2">
    <source>
        <dbReference type="ARBA" id="ARBA00022723"/>
    </source>
</evidence>
<keyword evidence="2 3" id="KW-0479">Metal-binding</keyword>
<name>A0A7W5FMY0_9BACL</name>
<feature type="binding site" evidence="3">
    <location>
        <position position="127"/>
    </location>
    <ligand>
        <name>a divalent metal cation</name>
        <dbReference type="ChEBI" id="CHEBI:60240"/>
    </ligand>
</feature>
<dbReference type="EMBL" id="JACHXK010000005">
    <property type="protein sequence ID" value="MBB3110608.1"/>
    <property type="molecule type" value="Genomic_DNA"/>
</dbReference>
<organism evidence="4 5">
    <name type="scientific">Paenibacillus phyllosphaerae</name>
    <dbReference type="NCBI Taxonomy" id="274593"/>
    <lineage>
        <taxon>Bacteria</taxon>
        <taxon>Bacillati</taxon>
        <taxon>Bacillota</taxon>
        <taxon>Bacilli</taxon>
        <taxon>Bacillales</taxon>
        <taxon>Paenibacillaceae</taxon>
        <taxon>Paenibacillus</taxon>
    </lineage>
</organism>
<protein>
    <submittedName>
        <fullName evidence="4">Putative damage-inducible protein DinB</fullName>
    </submittedName>
</protein>
<feature type="binding site" evidence="3">
    <location>
        <position position="48"/>
    </location>
    <ligand>
        <name>a divalent metal cation</name>
        <dbReference type="ChEBI" id="CHEBI:60240"/>
    </ligand>
</feature>
<feature type="binding site" evidence="3">
    <location>
        <position position="131"/>
    </location>
    <ligand>
        <name>a divalent metal cation</name>
        <dbReference type="ChEBI" id="CHEBI:60240"/>
    </ligand>
</feature>
<dbReference type="GO" id="GO:0046872">
    <property type="term" value="F:metal ion binding"/>
    <property type="evidence" value="ECO:0007669"/>
    <property type="project" value="UniProtKB-KW"/>
</dbReference>
<dbReference type="InterPro" id="IPR007837">
    <property type="entry name" value="DinB"/>
</dbReference>
<dbReference type="AlphaFoldDB" id="A0A7W5FMY0"/>
<comment type="similarity">
    <text evidence="1">Belongs to the DinB family.</text>
</comment>
<evidence type="ECO:0000256" key="3">
    <source>
        <dbReference type="PIRSR" id="PIRSR607837-1"/>
    </source>
</evidence>
<dbReference type="SUPFAM" id="SSF109854">
    <property type="entry name" value="DinB/YfiT-like putative metalloenzymes"/>
    <property type="match status" value="1"/>
</dbReference>
<reference evidence="4 5" key="1">
    <citation type="submission" date="2020-08" db="EMBL/GenBank/DDBJ databases">
        <title>Genomic Encyclopedia of Type Strains, Phase III (KMG-III): the genomes of soil and plant-associated and newly described type strains.</title>
        <authorList>
            <person name="Whitman W."/>
        </authorList>
    </citation>
    <scope>NUCLEOTIDE SEQUENCE [LARGE SCALE GENOMIC DNA]</scope>
    <source>
        <strain evidence="4 5">CECT 5862</strain>
    </source>
</reference>
<accession>A0A7W5FMY0</accession>
<evidence type="ECO:0000313" key="5">
    <source>
        <dbReference type="Proteomes" id="UP000570361"/>
    </source>
</evidence>
<evidence type="ECO:0000256" key="1">
    <source>
        <dbReference type="ARBA" id="ARBA00008635"/>
    </source>
</evidence>
<dbReference type="Pfam" id="PF05163">
    <property type="entry name" value="DinB"/>
    <property type="match status" value="1"/>
</dbReference>
<dbReference type="Proteomes" id="UP000570361">
    <property type="component" value="Unassembled WGS sequence"/>
</dbReference>
<dbReference type="InterPro" id="IPR034660">
    <property type="entry name" value="DinB/YfiT-like"/>
</dbReference>
<keyword evidence="5" id="KW-1185">Reference proteome</keyword>
<sequence>MFTSIASFEASWLHETQGTQRVMDALTDESLKQTIAPNHRPLGQLAWHITTSIHEMLSRTGLTFPAAGEDEKAPASAAVIAEAYRTSSAAVLAAVKEQWTDETLLKTANMYGDEWPNGLTLHILIMHEVHHRGQMTVLMRQAGLRVPGLYGPSREEWIEQGMEPLL</sequence>